<organism evidence="4 5">
    <name type="scientific">Mediterraneibacter hominis</name>
    <dbReference type="NCBI Taxonomy" id="2763054"/>
    <lineage>
        <taxon>Bacteria</taxon>
        <taxon>Bacillati</taxon>
        <taxon>Bacillota</taxon>
        <taxon>Clostridia</taxon>
        <taxon>Lachnospirales</taxon>
        <taxon>Lachnospiraceae</taxon>
        <taxon>Mediterraneibacter</taxon>
    </lineage>
</organism>
<evidence type="ECO:0000313" key="5">
    <source>
        <dbReference type="Proteomes" id="UP000652477"/>
    </source>
</evidence>
<dbReference type="InterPro" id="IPR029479">
    <property type="entry name" value="Nitroreductase"/>
</dbReference>
<evidence type="ECO:0000256" key="2">
    <source>
        <dbReference type="ARBA" id="ARBA00023002"/>
    </source>
</evidence>
<dbReference type="RefSeq" id="WP_186874125.1">
    <property type="nucleotide sequence ID" value="NZ_JACOPF010000001.1"/>
</dbReference>
<feature type="domain" description="Nitroreductase" evidence="3">
    <location>
        <begin position="8"/>
        <end position="149"/>
    </location>
</feature>
<dbReference type="CDD" id="cd02136">
    <property type="entry name" value="PnbA_NfnB-like"/>
    <property type="match status" value="1"/>
</dbReference>
<dbReference type="AlphaFoldDB" id="A0A923LF27"/>
<dbReference type="Proteomes" id="UP000652477">
    <property type="component" value="Unassembled WGS sequence"/>
</dbReference>
<dbReference type="SUPFAM" id="SSF55469">
    <property type="entry name" value="FMN-dependent nitroreductase-like"/>
    <property type="match status" value="1"/>
</dbReference>
<reference evidence="4" key="1">
    <citation type="submission" date="2020-08" db="EMBL/GenBank/DDBJ databases">
        <title>Genome public.</title>
        <authorList>
            <person name="Liu C."/>
            <person name="Sun Q."/>
        </authorList>
    </citation>
    <scope>NUCLEOTIDE SEQUENCE</scope>
    <source>
        <strain evidence="4">NSJ-55</strain>
    </source>
</reference>
<gene>
    <name evidence="4" type="ORF">H8S37_00580</name>
</gene>
<keyword evidence="5" id="KW-1185">Reference proteome</keyword>
<protein>
    <submittedName>
        <fullName evidence="4">Nitroreductase</fullName>
    </submittedName>
</protein>
<evidence type="ECO:0000259" key="3">
    <source>
        <dbReference type="Pfam" id="PF00881"/>
    </source>
</evidence>
<accession>A0A923LF27</accession>
<sequence>MEATLYDLKNRRSVRKYKTEQIKKEELEKILEAGTYAPTGMGIQSPKIVVVQDKETISKLSKLNAKFEPGSEEEDTFYGAPTVLIVLADKSRPTYVEDGSLVMGNLLNAAYALGVGSCWIHRAKEMFEAEEGKELLKAWGLDAEKYAGIGNCILGYADEEAAPAEPRKSDYIVFV</sequence>
<dbReference type="InterPro" id="IPR000415">
    <property type="entry name" value="Nitroreductase-like"/>
</dbReference>
<dbReference type="EMBL" id="JACOPF010000001">
    <property type="protein sequence ID" value="MBC5687431.1"/>
    <property type="molecule type" value="Genomic_DNA"/>
</dbReference>
<name>A0A923LF27_9FIRM</name>
<evidence type="ECO:0000313" key="4">
    <source>
        <dbReference type="EMBL" id="MBC5687431.1"/>
    </source>
</evidence>
<dbReference type="PANTHER" id="PTHR43673">
    <property type="entry name" value="NAD(P)H NITROREDUCTASE YDGI-RELATED"/>
    <property type="match status" value="1"/>
</dbReference>
<dbReference type="GO" id="GO:0016491">
    <property type="term" value="F:oxidoreductase activity"/>
    <property type="evidence" value="ECO:0007669"/>
    <property type="project" value="UniProtKB-KW"/>
</dbReference>
<dbReference type="Pfam" id="PF00881">
    <property type="entry name" value="Nitroreductase"/>
    <property type="match status" value="1"/>
</dbReference>
<comment type="similarity">
    <text evidence="1">Belongs to the nitroreductase family.</text>
</comment>
<proteinExistence type="inferred from homology"/>
<evidence type="ECO:0000256" key="1">
    <source>
        <dbReference type="ARBA" id="ARBA00007118"/>
    </source>
</evidence>
<keyword evidence="2" id="KW-0560">Oxidoreductase</keyword>
<dbReference type="PANTHER" id="PTHR43673:SF10">
    <property type="entry name" value="NADH DEHYDROGENASE_NAD(P)H NITROREDUCTASE XCC3605-RELATED"/>
    <property type="match status" value="1"/>
</dbReference>
<comment type="caution">
    <text evidence="4">The sequence shown here is derived from an EMBL/GenBank/DDBJ whole genome shotgun (WGS) entry which is preliminary data.</text>
</comment>
<dbReference type="Gene3D" id="3.40.109.10">
    <property type="entry name" value="NADH Oxidase"/>
    <property type="match status" value="1"/>
</dbReference>